<evidence type="ECO:0000256" key="9">
    <source>
        <dbReference type="SAM" id="Phobius"/>
    </source>
</evidence>
<organism evidence="11 12">
    <name type="scientific">SAR86 cluster bacterium</name>
    <dbReference type="NCBI Taxonomy" id="2030880"/>
    <lineage>
        <taxon>Bacteria</taxon>
        <taxon>Pseudomonadati</taxon>
        <taxon>Pseudomonadota</taxon>
        <taxon>Gammaproteobacteria</taxon>
        <taxon>SAR86 cluster</taxon>
    </lineage>
</organism>
<evidence type="ECO:0000256" key="4">
    <source>
        <dbReference type="ARBA" id="ARBA00022475"/>
    </source>
</evidence>
<name>A0A973A8W1_9GAMM</name>
<proteinExistence type="inferred from homology"/>
<evidence type="ECO:0000313" key="11">
    <source>
        <dbReference type="EMBL" id="NQV66194.1"/>
    </source>
</evidence>
<keyword evidence="4" id="KW-1003">Cell membrane</keyword>
<keyword evidence="6 9" id="KW-1133">Transmembrane helix</keyword>
<evidence type="ECO:0000256" key="6">
    <source>
        <dbReference type="ARBA" id="ARBA00022989"/>
    </source>
</evidence>
<feature type="transmembrane region" description="Helical" evidence="9">
    <location>
        <begin position="450"/>
        <end position="472"/>
    </location>
</feature>
<feature type="transmembrane region" description="Helical" evidence="9">
    <location>
        <begin position="262"/>
        <end position="280"/>
    </location>
</feature>
<keyword evidence="3" id="KW-0050">Antiport</keyword>
<accession>A0A973A8W1</accession>
<comment type="similarity">
    <text evidence="8">Belongs to the NhaC Na(+)/H(+) (TC 2.A.35) antiporter family.</text>
</comment>
<dbReference type="PANTHER" id="PTHR33451:SF3">
    <property type="entry name" value="MALATE-2H(+)_NA(+)-LACTATE ANTIPORTER"/>
    <property type="match status" value="1"/>
</dbReference>
<dbReference type="AlphaFoldDB" id="A0A973A8W1"/>
<feature type="transmembrane region" description="Helical" evidence="9">
    <location>
        <begin position="12"/>
        <end position="31"/>
    </location>
</feature>
<feature type="transmembrane region" description="Helical" evidence="9">
    <location>
        <begin position="371"/>
        <end position="400"/>
    </location>
</feature>
<dbReference type="InterPro" id="IPR004770">
    <property type="entry name" value="Na/H_antiport_NhaC"/>
</dbReference>
<keyword evidence="5 9" id="KW-0812">Transmembrane</keyword>
<feature type="transmembrane region" description="Helical" evidence="9">
    <location>
        <begin position="68"/>
        <end position="94"/>
    </location>
</feature>
<feature type="transmembrane region" description="Helical" evidence="9">
    <location>
        <begin position="37"/>
        <end position="56"/>
    </location>
</feature>
<protein>
    <submittedName>
        <fullName evidence="11">Na+/H+ antiporter NhaC</fullName>
    </submittedName>
</protein>
<evidence type="ECO:0000256" key="3">
    <source>
        <dbReference type="ARBA" id="ARBA00022449"/>
    </source>
</evidence>
<feature type="transmembrane region" description="Helical" evidence="9">
    <location>
        <begin position="114"/>
        <end position="135"/>
    </location>
</feature>
<keyword evidence="7 9" id="KW-0472">Membrane</keyword>
<dbReference type="GO" id="GO:0015297">
    <property type="term" value="F:antiporter activity"/>
    <property type="evidence" value="ECO:0007669"/>
    <property type="project" value="UniProtKB-KW"/>
</dbReference>
<evidence type="ECO:0000256" key="1">
    <source>
        <dbReference type="ARBA" id="ARBA00004651"/>
    </source>
</evidence>
<feature type="domain" description="Na+/H+ antiporter NhaC-like C-terminal" evidence="10">
    <location>
        <begin position="165"/>
        <end position="473"/>
    </location>
</feature>
<keyword evidence="2" id="KW-0813">Transport</keyword>
<dbReference type="InterPro" id="IPR052180">
    <property type="entry name" value="NhaC_Na-H+_Antiporter"/>
</dbReference>
<dbReference type="EMBL" id="JABMOJ010000476">
    <property type="protein sequence ID" value="NQV66194.1"/>
    <property type="molecule type" value="Genomic_DNA"/>
</dbReference>
<dbReference type="Pfam" id="PF03553">
    <property type="entry name" value="Na_H_antiporter"/>
    <property type="match status" value="1"/>
</dbReference>
<evidence type="ECO:0000259" key="10">
    <source>
        <dbReference type="Pfam" id="PF03553"/>
    </source>
</evidence>
<feature type="transmembrane region" description="Helical" evidence="9">
    <location>
        <begin position="232"/>
        <end position="256"/>
    </location>
</feature>
<dbReference type="InterPro" id="IPR018461">
    <property type="entry name" value="Na/H_Antiport_NhaC-like_C"/>
</dbReference>
<feature type="transmembrane region" description="Helical" evidence="9">
    <location>
        <begin position="197"/>
        <end position="220"/>
    </location>
</feature>
<evidence type="ECO:0000256" key="7">
    <source>
        <dbReference type="ARBA" id="ARBA00023136"/>
    </source>
</evidence>
<comment type="subcellular location">
    <subcellularLocation>
        <location evidence="1">Cell membrane</location>
        <topology evidence="1">Multi-pass membrane protein</topology>
    </subcellularLocation>
</comment>
<reference evidence="11" key="1">
    <citation type="submission" date="2020-05" db="EMBL/GenBank/DDBJ databases">
        <title>Sulfur intermediates as new biogeochemical hubs in an aquatic model microbial ecosystem.</title>
        <authorList>
            <person name="Vigneron A."/>
        </authorList>
    </citation>
    <scope>NUCLEOTIDE SEQUENCE</scope>
    <source>
        <strain evidence="11">Bin.250</strain>
    </source>
</reference>
<dbReference type="Proteomes" id="UP000754644">
    <property type="component" value="Unassembled WGS sequence"/>
</dbReference>
<dbReference type="NCBIfam" id="TIGR00931">
    <property type="entry name" value="antiport_nhaC"/>
    <property type="match status" value="1"/>
</dbReference>
<sequence>MTRKIKAPTLLDALIPVLFLVSLLTLSVYLYGDDSSYGANQIALILAAGLAAIIGVKNGHGWKVIEEGIVTGISTALGAILILLAVGSLIGTWILAGTVPTMIYYGLQIMHPSFFYVSACLICILVSVSIGSSWTTAGTIGVALIGISQGLGLSLEMTAGAIISGAYFGDKMSPLSDTTNLAPAVAGTELFAHIRHMVWTTTPSIVIALLLYLIIGLAQAGDSGSIALDETLAILDTHFVISLWALLPLVLVLVMAAKGLPAFPTIMIGAIVGGVFAAILQPDAIARFVGAGAGDNAVITTIKGVWLALFNGFTIDTGNAAVNDLLSRGGMSSMLNTVWLILCALTFGAVLEHTGLLERLVVAALRMVTSTGSLVLTVIFTCIGVNIVAADQYIAIVLAGRMYKAEFKRRNLDPVNLSRTLEDSATMTSSLIPWNTCGAYMAGTLGVATFAYLPFCFFNLINPVVAAIYGFYNIKIIPLDVDPTEQVRTEV</sequence>
<evidence type="ECO:0000256" key="8">
    <source>
        <dbReference type="ARBA" id="ARBA00038435"/>
    </source>
</evidence>
<feature type="transmembrane region" description="Helical" evidence="9">
    <location>
        <begin position="333"/>
        <end position="351"/>
    </location>
</feature>
<dbReference type="PANTHER" id="PTHR33451">
    <property type="entry name" value="MALATE-2H(+)/NA(+)-LACTATE ANTIPORTER"/>
    <property type="match status" value="1"/>
</dbReference>
<comment type="caution">
    <text evidence="11">The sequence shown here is derived from an EMBL/GenBank/DDBJ whole genome shotgun (WGS) entry which is preliminary data.</text>
</comment>
<dbReference type="GO" id="GO:0005886">
    <property type="term" value="C:plasma membrane"/>
    <property type="evidence" value="ECO:0007669"/>
    <property type="project" value="UniProtKB-SubCell"/>
</dbReference>
<evidence type="ECO:0000256" key="5">
    <source>
        <dbReference type="ARBA" id="ARBA00022692"/>
    </source>
</evidence>
<gene>
    <name evidence="11" type="primary">nhaC</name>
    <name evidence="11" type="ORF">HQ497_12605</name>
</gene>
<evidence type="ECO:0000313" key="12">
    <source>
        <dbReference type="Proteomes" id="UP000754644"/>
    </source>
</evidence>
<evidence type="ECO:0000256" key="2">
    <source>
        <dbReference type="ARBA" id="ARBA00022448"/>
    </source>
</evidence>